<reference evidence="1 2" key="1">
    <citation type="submission" date="2016-11" db="EMBL/GenBank/DDBJ databases">
        <authorList>
            <person name="Varghese N."/>
            <person name="Submissions S."/>
        </authorList>
    </citation>
    <scope>NUCLEOTIDE SEQUENCE [LARGE SCALE GENOMIC DNA]</scope>
    <source>
        <strain evidence="1 2">DSM 17919</strain>
    </source>
</reference>
<dbReference type="InterPro" id="IPR052022">
    <property type="entry name" value="26kDa_periplasmic_antigen"/>
</dbReference>
<dbReference type="RefSeq" id="WP_020001989.1">
    <property type="nucleotide sequence ID" value="NZ_CP192219.1"/>
</dbReference>
<organism evidence="1 2">
    <name type="scientific">Halodesulfovibrio aestuarii</name>
    <dbReference type="NCBI Taxonomy" id="126333"/>
    <lineage>
        <taxon>Bacteria</taxon>
        <taxon>Pseudomonadati</taxon>
        <taxon>Thermodesulfobacteriota</taxon>
        <taxon>Desulfovibrionia</taxon>
        <taxon>Desulfovibrionales</taxon>
        <taxon>Desulfovibrionaceae</taxon>
        <taxon>Halodesulfovibrio</taxon>
    </lineage>
</organism>
<gene>
    <name evidence="1" type="ORF">SAMN05660830_00867</name>
</gene>
<dbReference type="PIRSF" id="PIRSF029033">
    <property type="entry name" value="UCP029033"/>
    <property type="match status" value="1"/>
</dbReference>
<comment type="caution">
    <text evidence="1">The sequence shown here is derived from an EMBL/GenBank/DDBJ whole genome shotgun (WGS) entry which is preliminary data.</text>
</comment>
<dbReference type="Proteomes" id="UP000184001">
    <property type="component" value="Unassembled WGS sequence"/>
</dbReference>
<name>A0A8G2F8C7_9BACT</name>
<accession>A0A8G2F8C7</accession>
<dbReference type="AlphaFoldDB" id="A0A8G2F8C7"/>
<dbReference type="GO" id="GO:0006974">
    <property type="term" value="P:DNA damage response"/>
    <property type="evidence" value="ECO:0007669"/>
    <property type="project" value="TreeGrafter"/>
</dbReference>
<protein>
    <recommendedName>
        <fullName evidence="3">SIMPL domain-containing protein</fullName>
    </recommendedName>
</protein>
<sequence length="250" mass="27516">MISENKKNIKVLSPISACILAVGIVAAAAVIMQGLVNFRGSERYVTVKGLAMKDVEANIASWSIKHVVTGNDLSALQVTIEANSGLIEQFLLNHGVPKDTKFFKTVDVQDRFALTYGQEAPVDQRYIVSETITVQTDKLDAVEGAYQDVGELIKKGVSIVKEGQEGSGNPIYIFTRLNEIKPEMIHAATINARSSAEQFAKDSGAEVGAIKQANQGVFQMLPRHSDEMYLEKFARYKTIRVVSTIKFYLK</sequence>
<proteinExistence type="predicted"/>
<dbReference type="InterPro" id="IPR007497">
    <property type="entry name" value="SIMPL/DUF541"/>
</dbReference>
<dbReference type="PANTHER" id="PTHR34387">
    <property type="entry name" value="SLR1258 PROTEIN"/>
    <property type="match status" value="1"/>
</dbReference>
<dbReference type="Pfam" id="PF04402">
    <property type="entry name" value="SIMPL"/>
    <property type="match status" value="1"/>
</dbReference>
<evidence type="ECO:0000313" key="2">
    <source>
        <dbReference type="Proteomes" id="UP000184001"/>
    </source>
</evidence>
<evidence type="ECO:0008006" key="3">
    <source>
        <dbReference type="Google" id="ProtNLM"/>
    </source>
</evidence>
<dbReference type="EMBL" id="FQZR01000002">
    <property type="protein sequence ID" value="SHI75077.1"/>
    <property type="molecule type" value="Genomic_DNA"/>
</dbReference>
<dbReference type="Gene3D" id="3.30.110.170">
    <property type="entry name" value="Protein of unknown function (DUF541), domain 1"/>
    <property type="match status" value="1"/>
</dbReference>
<dbReference type="Gene3D" id="3.30.70.2970">
    <property type="entry name" value="Protein of unknown function (DUF541), domain 2"/>
    <property type="match status" value="1"/>
</dbReference>
<dbReference type="InterPro" id="IPR016907">
    <property type="entry name" value="UCP029033"/>
</dbReference>
<evidence type="ECO:0000313" key="1">
    <source>
        <dbReference type="EMBL" id="SHI75077.1"/>
    </source>
</evidence>
<dbReference type="PANTHER" id="PTHR34387:SF2">
    <property type="entry name" value="SLR1258 PROTEIN"/>
    <property type="match status" value="1"/>
</dbReference>